<dbReference type="OrthoDB" id="10029662at2759"/>
<feature type="compositionally biased region" description="Polar residues" evidence="1">
    <location>
        <begin position="201"/>
        <end position="210"/>
    </location>
</feature>
<dbReference type="EMBL" id="CAJNOV010008267">
    <property type="protein sequence ID" value="CAF1316381.1"/>
    <property type="molecule type" value="Genomic_DNA"/>
</dbReference>
<gene>
    <name evidence="2" type="ORF">CJN711_LOCUS17700</name>
    <name evidence="10" type="ORF">GIL414_LOCUS39799</name>
    <name evidence="3" type="ORF">KQP761_LOCUS29830</name>
    <name evidence="4" type="ORF">MBJ925_LOCUS10091</name>
    <name evidence="8" type="ORF">OVN521_LOCUS20174</name>
    <name evidence="9" type="ORF">SMN809_LOCUS27683</name>
    <name evidence="7" type="ORF">UXM345_LOCUS20459</name>
    <name evidence="5" type="ORF">WKI299_LOCUS20008</name>
    <name evidence="6" type="ORF">XDN619_LOCUS34706</name>
</gene>
<dbReference type="EMBL" id="CAJOBG010003938">
    <property type="protein sequence ID" value="CAF4087805.1"/>
    <property type="molecule type" value="Genomic_DNA"/>
</dbReference>
<evidence type="ECO:0000313" key="5">
    <source>
        <dbReference type="EMBL" id="CAF2099811.1"/>
    </source>
</evidence>
<evidence type="ECO:0000313" key="11">
    <source>
        <dbReference type="Proteomes" id="UP000663824"/>
    </source>
</evidence>
<dbReference type="Proteomes" id="UP000663824">
    <property type="component" value="Unassembled WGS sequence"/>
</dbReference>
<evidence type="ECO:0000313" key="12">
    <source>
        <dbReference type="Proteomes" id="UP000663866"/>
    </source>
</evidence>
<dbReference type="Proteomes" id="UP000681720">
    <property type="component" value="Unassembled WGS sequence"/>
</dbReference>
<dbReference type="EMBL" id="CAJNRF010008234">
    <property type="protein sequence ID" value="CAF2099811.1"/>
    <property type="molecule type" value="Genomic_DNA"/>
</dbReference>
<sequence length="234" mass="26851">MALENSPSLPHAHQQIRLGDIQASTHEWSQAIEHYLLAIKYFKAIQHNLNDNNLVSILEAQIVQCEKTIYLCRLKDRSEQALKVQQAERLSRIARANSTSNLKPLTKPNTKMQRHNTIQLENTAMPGGYTGMDSFAACIFSKNLNSNETSPKKPLIKAKKNQKHESDKMEELQMSYEAMKTHLKEAFDDIERLKYENNQLRIQREANSTPEHNESKLFADSDNEDSENELEATL</sequence>
<dbReference type="Proteomes" id="UP000663866">
    <property type="component" value="Unassembled WGS sequence"/>
</dbReference>
<dbReference type="EMBL" id="CAJNRG010017772">
    <property type="protein sequence ID" value="CAF2238748.1"/>
    <property type="molecule type" value="Genomic_DNA"/>
</dbReference>
<dbReference type="Proteomes" id="UP000663856">
    <property type="component" value="Unassembled WGS sequence"/>
</dbReference>
<reference evidence="4" key="1">
    <citation type="submission" date="2021-02" db="EMBL/GenBank/DDBJ databases">
        <authorList>
            <person name="Nowell W R."/>
        </authorList>
    </citation>
    <scope>NUCLEOTIDE SEQUENCE</scope>
</reference>
<evidence type="ECO:0000313" key="10">
    <source>
        <dbReference type="EMBL" id="CAF4621536.1"/>
    </source>
</evidence>
<evidence type="ECO:0000313" key="3">
    <source>
        <dbReference type="EMBL" id="CAF1650233.1"/>
    </source>
</evidence>
<evidence type="ECO:0000256" key="1">
    <source>
        <dbReference type="SAM" id="MobiDB-lite"/>
    </source>
</evidence>
<dbReference type="EMBL" id="CAJOBF010003051">
    <property type="protein sequence ID" value="CAF4071322.1"/>
    <property type="molecule type" value="Genomic_DNA"/>
</dbReference>
<dbReference type="Proteomes" id="UP000663887">
    <property type="component" value="Unassembled WGS sequence"/>
</dbReference>
<protein>
    <submittedName>
        <fullName evidence="4">Uncharacterized protein</fullName>
    </submittedName>
</protein>
<dbReference type="EMBL" id="CAJNRE010004084">
    <property type="protein sequence ID" value="CAF2032555.1"/>
    <property type="molecule type" value="Genomic_DNA"/>
</dbReference>
<keyword evidence="12" id="KW-1185">Reference proteome</keyword>
<comment type="caution">
    <text evidence="4">The sequence shown here is derived from an EMBL/GenBank/DDBJ whole genome shotgun (WGS) entry which is preliminary data.</text>
</comment>
<name>A0A816NH35_9BILA</name>
<proteinExistence type="predicted"/>
<feature type="region of interest" description="Disordered" evidence="1">
    <location>
        <begin position="147"/>
        <end position="169"/>
    </location>
</feature>
<dbReference type="EMBL" id="CAJOBI010043957">
    <property type="protein sequence ID" value="CAF4338183.1"/>
    <property type="molecule type" value="Genomic_DNA"/>
</dbReference>
<dbReference type="Proteomes" id="UP000663834">
    <property type="component" value="Unassembled WGS sequence"/>
</dbReference>
<dbReference type="Proteomes" id="UP000663842">
    <property type="component" value="Unassembled WGS sequence"/>
</dbReference>
<evidence type="ECO:0000313" key="6">
    <source>
        <dbReference type="EMBL" id="CAF2238748.1"/>
    </source>
</evidence>
<evidence type="ECO:0000313" key="8">
    <source>
        <dbReference type="EMBL" id="CAF4087805.1"/>
    </source>
</evidence>
<evidence type="ECO:0000313" key="7">
    <source>
        <dbReference type="EMBL" id="CAF4071322.1"/>
    </source>
</evidence>
<feature type="region of interest" description="Disordered" evidence="1">
    <location>
        <begin position="201"/>
        <end position="234"/>
    </location>
</feature>
<feature type="compositionally biased region" description="Acidic residues" evidence="1">
    <location>
        <begin position="221"/>
        <end position="234"/>
    </location>
</feature>
<evidence type="ECO:0000313" key="4">
    <source>
        <dbReference type="EMBL" id="CAF2032555.1"/>
    </source>
</evidence>
<dbReference type="Proteomes" id="UP000663855">
    <property type="component" value="Unassembled WGS sequence"/>
</dbReference>
<dbReference type="EMBL" id="CAJNOW010016443">
    <property type="protein sequence ID" value="CAF1650233.1"/>
    <property type="molecule type" value="Genomic_DNA"/>
</dbReference>
<dbReference type="Proteomes" id="UP000676336">
    <property type="component" value="Unassembled WGS sequence"/>
</dbReference>
<accession>A0A816NH35</accession>
<dbReference type="EMBL" id="CAJOBJ010108835">
    <property type="protein sequence ID" value="CAF4621536.1"/>
    <property type="molecule type" value="Genomic_DNA"/>
</dbReference>
<evidence type="ECO:0000313" key="9">
    <source>
        <dbReference type="EMBL" id="CAF4338183.1"/>
    </source>
</evidence>
<organism evidence="4 11">
    <name type="scientific">Rotaria magnacalcarata</name>
    <dbReference type="NCBI Taxonomy" id="392030"/>
    <lineage>
        <taxon>Eukaryota</taxon>
        <taxon>Metazoa</taxon>
        <taxon>Spiralia</taxon>
        <taxon>Gnathifera</taxon>
        <taxon>Rotifera</taxon>
        <taxon>Eurotatoria</taxon>
        <taxon>Bdelloidea</taxon>
        <taxon>Philodinida</taxon>
        <taxon>Philodinidae</taxon>
        <taxon>Rotaria</taxon>
    </lineage>
</organism>
<evidence type="ECO:0000313" key="2">
    <source>
        <dbReference type="EMBL" id="CAF1316381.1"/>
    </source>
</evidence>
<dbReference type="AlphaFoldDB" id="A0A816NH35"/>